<reference evidence="2" key="1">
    <citation type="submission" date="2019-06" db="EMBL/GenBank/DDBJ databases">
        <authorList>
            <person name="Zheng W."/>
        </authorList>
    </citation>
    <scope>NUCLEOTIDE SEQUENCE</scope>
    <source>
        <strain evidence="2">QDHG01</strain>
    </source>
</reference>
<feature type="region of interest" description="Disordered" evidence="1">
    <location>
        <begin position="156"/>
        <end position="232"/>
    </location>
</feature>
<feature type="compositionally biased region" description="Basic and acidic residues" evidence="1">
    <location>
        <begin position="213"/>
        <end position="226"/>
    </location>
</feature>
<gene>
    <name evidence="2" type="ORF">FGO68_gene955</name>
</gene>
<evidence type="ECO:0000256" key="1">
    <source>
        <dbReference type="SAM" id="MobiDB-lite"/>
    </source>
</evidence>
<dbReference type="AlphaFoldDB" id="A0A8J8P5U9"/>
<accession>A0A8J8P5U9</accession>
<evidence type="ECO:0000313" key="3">
    <source>
        <dbReference type="Proteomes" id="UP000785679"/>
    </source>
</evidence>
<keyword evidence="3" id="KW-1185">Reference proteome</keyword>
<feature type="compositionally biased region" description="Basic and acidic residues" evidence="1">
    <location>
        <begin position="185"/>
        <end position="202"/>
    </location>
</feature>
<sequence>MSVQSDAEIDTHELADILGHKRVLSIMQEFLMVSLKDRQKLRLKHNAILHREGNNLRNEILHCKQIIELIYAPRSENTTPSKAAYSQANIDDLKKNFLLYLLNRVDSFQTQKDFRVLVQSFLEKTKGFSDSMMPQEQEGLLELDHNAVKLQLNNKFLDPSTSARPRKESQDTHDASGDDYDSYGEEAHQPKQRAEQVKETKDIMQLFKTVTGSKKEEPQQIDEDPKKKSKKRDCVAFGRILNTVTQDEYKPIDIKRDMFASNSKPFLSLAINQQTEEEKEQHFRYEMAMNSTRNHKERKQVVKNMTQISSGMQSSPPKLHVGALRMDSSLISSSFKRFKQNQGNDGNKVLYEGKLDNKLDPKSIFLNKFN</sequence>
<name>A0A8J8P5U9_HALGN</name>
<dbReference type="EMBL" id="RRYP01001301">
    <property type="protein sequence ID" value="TNV86111.1"/>
    <property type="molecule type" value="Genomic_DNA"/>
</dbReference>
<feature type="compositionally biased region" description="Basic and acidic residues" evidence="1">
    <location>
        <begin position="165"/>
        <end position="176"/>
    </location>
</feature>
<dbReference type="Proteomes" id="UP000785679">
    <property type="component" value="Unassembled WGS sequence"/>
</dbReference>
<protein>
    <submittedName>
        <fullName evidence="2">Uncharacterized protein</fullName>
    </submittedName>
</protein>
<dbReference type="OrthoDB" id="10660543at2759"/>
<comment type="caution">
    <text evidence="2">The sequence shown here is derived from an EMBL/GenBank/DDBJ whole genome shotgun (WGS) entry which is preliminary data.</text>
</comment>
<proteinExistence type="predicted"/>
<organism evidence="2 3">
    <name type="scientific">Halteria grandinella</name>
    <dbReference type="NCBI Taxonomy" id="5974"/>
    <lineage>
        <taxon>Eukaryota</taxon>
        <taxon>Sar</taxon>
        <taxon>Alveolata</taxon>
        <taxon>Ciliophora</taxon>
        <taxon>Intramacronucleata</taxon>
        <taxon>Spirotrichea</taxon>
        <taxon>Stichotrichia</taxon>
        <taxon>Sporadotrichida</taxon>
        <taxon>Halteriidae</taxon>
        <taxon>Halteria</taxon>
    </lineage>
</organism>
<evidence type="ECO:0000313" key="2">
    <source>
        <dbReference type="EMBL" id="TNV86111.1"/>
    </source>
</evidence>